<dbReference type="EMBL" id="RBWS01000014">
    <property type="protein sequence ID" value="RKO70170.1"/>
    <property type="molecule type" value="Genomic_DNA"/>
</dbReference>
<sequence length="1186" mass="132122">MKTKLLVPLVCLMSTTGSFAQKRASLSQALSEVTRIYGTKFSYEEGLIRDAFVNSDMIPKNKRLPVETVLKELLYPNNYLFLYVQNNYFTIIRDSRDKRDNHSDDRFWKVITGKVKDSKGAPLIGVTVMSDGHAVRTGVTSSSDGSYTLRLTDPADALIFSYMGMEPQRRVIGSSNQINVTMEQIVNVLDDVEVVSMGYTKIPKDRATGAFGTVTAKQIQETPAINVMERIQGLVPGMYVDPRTNKIEIRGINSYGTGGAPRDPLIVIDGFPMAENDDNSFTLTNKGNTQSSGGAILSRINPNDIESITVLKDAAASSIWGAKAANGVIVIETKKGRNTPPSINFSSSLSMASPADLNKMDRMSSAQYIDFEKQLVDEGVIGDNIEKSDWEPFNTKRPHSESLEWIFRVKRGTATAQERDAALEKLAATDNRQQIKDYLLQNATSQQHNLSLSGGANKSTYFVSANYSKDVPVFRANKAESFNLTTNLTNMMFNDRVRLATGVNYNYGNSIGNSAAINALSSNISSGGLLPYDLLKDENGNNIRRYIQFRPEVSQDFENKGYLDWAYNPIEELSAANYNDQSHAIRMHMDINTKLTSWADLSVMGQWQRQLNNTENIDGVNSYGQRNQINIGTTFNDNGNYVYGYPLGGRLGISNYNGSQYVFRTQLNIDKAFGQSSQHNLNFLAGAEWKQNSRRSSSDAYLGFIEDTYSYAVINPRGSYNTIYGWDNYFSSNGSIAKNRDRALSYYSNAAFSAFNGKYVLSGSIRFDDFTLVGASRGERGKPLWSIGGKWDAKKEKFLKDATWADALGLRLTYGVNGILPKSVGRVVVINTSTDNISNEVTADIAYPANKQITWEKVKSLNVGLDYAIWNNRLQLNVDYYTKKSSDIVYSFPFNGTYGWTLLQFNSATLEGHGVDIGLRAAWLQSTVKWNTLFNFGYNTNKVTDSRFTDPVNVINYTDASTPILGHPTDYLYAYRWAGLDNQGRSQVYKKNGDIVNADAPANALVAEDLVEMGRTTPPYVGGLFNTFSFKDFTLGVRVTYEMGHVLRRLSVQNYPDYAGYSGAIGMQSDLAKRWRQPGDEAFTNVPGLSTQGYQYNSLSRYANSDALVISGSNIRLQQIDLGYNFPFKTLEHTPFKSVNVNASVRNLGLIWRKNKDGVDPSYRTLNSYSNLPPSPTYFLSLNVSF</sequence>
<dbReference type="AlphaFoldDB" id="A0A420VUX9"/>
<evidence type="ECO:0000256" key="2">
    <source>
        <dbReference type="ARBA" id="ARBA00022448"/>
    </source>
</evidence>
<dbReference type="Gene3D" id="2.60.40.1120">
    <property type="entry name" value="Carboxypeptidase-like, regulatory domain"/>
    <property type="match status" value="1"/>
</dbReference>
<dbReference type="InterPro" id="IPR036942">
    <property type="entry name" value="Beta-barrel_TonB_sf"/>
</dbReference>
<keyword evidence="6 7" id="KW-0998">Cell outer membrane</keyword>
<evidence type="ECO:0000256" key="7">
    <source>
        <dbReference type="PROSITE-ProRule" id="PRU01360"/>
    </source>
</evidence>
<evidence type="ECO:0000256" key="8">
    <source>
        <dbReference type="SAM" id="SignalP"/>
    </source>
</evidence>
<evidence type="ECO:0000256" key="3">
    <source>
        <dbReference type="ARBA" id="ARBA00022452"/>
    </source>
</evidence>
<feature type="domain" description="TonB-dependent receptor plug" evidence="9">
    <location>
        <begin position="205"/>
        <end position="328"/>
    </location>
</feature>
<evidence type="ECO:0000313" key="10">
    <source>
        <dbReference type="EMBL" id="RKO70170.1"/>
    </source>
</evidence>
<dbReference type="InterPro" id="IPR037066">
    <property type="entry name" value="Plug_dom_sf"/>
</dbReference>
<accession>A0A420VUX9</accession>
<name>A0A420VUX9_9SPHI</name>
<dbReference type="InterPro" id="IPR023997">
    <property type="entry name" value="TonB-dep_OMP_SusC/RagA_CS"/>
</dbReference>
<dbReference type="SUPFAM" id="SSF56935">
    <property type="entry name" value="Porins"/>
    <property type="match status" value="1"/>
</dbReference>
<dbReference type="Proteomes" id="UP000282423">
    <property type="component" value="Unassembled WGS sequence"/>
</dbReference>
<evidence type="ECO:0000256" key="4">
    <source>
        <dbReference type="ARBA" id="ARBA00022692"/>
    </source>
</evidence>
<dbReference type="NCBIfam" id="TIGR04056">
    <property type="entry name" value="OMP_RagA_SusC"/>
    <property type="match status" value="1"/>
</dbReference>
<keyword evidence="2 7" id="KW-0813">Transport</keyword>
<feature type="signal peptide" evidence="8">
    <location>
        <begin position="1"/>
        <end position="20"/>
    </location>
</feature>
<reference evidence="10 11" key="1">
    <citation type="submission" date="2018-10" db="EMBL/GenBank/DDBJ databases">
        <title>Sphingobacterium sp. M05W1-28.</title>
        <authorList>
            <person name="Cai H."/>
        </authorList>
    </citation>
    <scope>NUCLEOTIDE SEQUENCE [LARGE SCALE GENOMIC DNA]</scope>
    <source>
        <strain evidence="10 11">M05W1-28</strain>
    </source>
</reference>
<dbReference type="PROSITE" id="PS52016">
    <property type="entry name" value="TONB_DEPENDENT_REC_3"/>
    <property type="match status" value="1"/>
</dbReference>
<dbReference type="RefSeq" id="WP_121125727.1">
    <property type="nucleotide sequence ID" value="NZ_RBWS01000014.1"/>
</dbReference>
<keyword evidence="5 7" id="KW-0472">Membrane</keyword>
<dbReference type="InterPro" id="IPR012910">
    <property type="entry name" value="Plug_dom"/>
</dbReference>
<dbReference type="Gene3D" id="2.170.130.10">
    <property type="entry name" value="TonB-dependent receptor, plug domain"/>
    <property type="match status" value="1"/>
</dbReference>
<protein>
    <submittedName>
        <fullName evidence="10">SusC/RagA family TonB-linked outer membrane protein</fullName>
    </submittedName>
</protein>
<comment type="subcellular location">
    <subcellularLocation>
        <location evidence="1 7">Cell outer membrane</location>
        <topology evidence="1 7">Multi-pass membrane protein</topology>
    </subcellularLocation>
</comment>
<evidence type="ECO:0000256" key="1">
    <source>
        <dbReference type="ARBA" id="ARBA00004571"/>
    </source>
</evidence>
<keyword evidence="8" id="KW-0732">Signal</keyword>
<dbReference type="Pfam" id="PF07715">
    <property type="entry name" value="Plug"/>
    <property type="match status" value="1"/>
</dbReference>
<dbReference type="OrthoDB" id="9768177at2"/>
<dbReference type="NCBIfam" id="TIGR04057">
    <property type="entry name" value="SusC_RagA_signa"/>
    <property type="match status" value="1"/>
</dbReference>
<comment type="similarity">
    <text evidence="7">Belongs to the TonB-dependent receptor family.</text>
</comment>
<evidence type="ECO:0000256" key="5">
    <source>
        <dbReference type="ARBA" id="ARBA00023136"/>
    </source>
</evidence>
<evidence type="ECO:0000313" key="11">
    <source>
        <dbReference type="Proteomes" id="UP000282423"/>
    </source>
</evidence>
<dbReference type="Pfam" id="PF13715">
    <property type="entry name" value="CarbopepD_reg_2"/>
    <property type="match status" value="1"/>
</dbReference>
<feature type="chain" id="PRO_5019554324" evidence="8">
    <location>
        <begin position="21"/>
        <end position="1186"/>
    </location>
</feature>
<dbReference type="Gene3D" id="2.40.170.20">
    <property type="entry name" value="TonB-dependent receptor, beta-barrel domain"/>
    <property type="match status" value="1"/>
</dbReference>
<dbReference type="InterPro" id="IPR039426">
    <property type="entry name" value="TonB-dep_rcpt-like"/>
</dbReference>
<dbReference type="InterPro" id="IPR008969">
    <property type="entry name" value="CarboxyPept-like_regulatory"/>
</dbReference>
<evidence type="ECO:0000259" key="9">
    <source>
        <dbReference type="Pfam" id="PF07715"/>
    </source>
</evidence>
<keyword evidence="11" id="KW-1185">Reference proteome</keyword>
<comment type="caution">
    <text evidence="10">The sequence shown here is derived from an EMBL/GenBank/DDBJ whole genome shotgun (WGS) entry which is preliminary data.</text>
</comment>
<gene>
    <name evidence="10" type="ORF">D7322_18510</name>
</gene>
<keyword evidence="3 7" id="KW-1134">Transmembrane beta strand</keyword>
<dbReference type="GO" id="GO:0009279">
    <property type="term" value="C:cell outer membrane"/>
    <property type="evidence" value="ECO:0007669"/>
    <property type="project" value="UniProtKB-SubCell"/>
</dbReference>
<evidence type="ECO:0000256" key="6">
    <source>
        <dbReference type="ARBA" id="ARBA00023237"/>
    </source>
</evidence>
<dbReference type="InterPro" id="IPR023996">
    <property type="entry name" value="TonB-dep_OMP_SusC/RagA"/>
</dbReference>
<keyword evidence="4 7" id="KW-0812">Transmembrane</keyword>
<dbReference type="SUPFAM" id="SSF49464">
    <property type="entry name" value="Carboxypeptidase regulatory domain-like"/>
    <property type="match status" value="1"/>
</dbReference>
<proteinExistence type="inferred from homology"/>
<organism evidence="10 11">
    <name type="scientific">Sphingobacterium puteale</name>
    <dbReference type="NCBI Taxonomy" id="2420510"/>
    <lineage>
        <taxon>Bacteria</taxon>
        <taxon>Pseudomonadati</taxon>
        <taxon>Bacteroidota</taxon>
        <taxon>Sphingobacteriia</taxon>
        <taxon>Sphingobacteriales</taxon>
        <taxon>Sphingobacteriaceae</taxon>
        <taxon>Sphingobacterium</taxon>
    </lineage>
</organism>